<gene>
    <name evidence="2" type="ORF">Ctob_009701</name>
</gene>
<proteinExistence type="predicted"/>
<reference evidence="3" key="1">
    <citation type="journal article" date="2015" name="PLoS Genet.">
        <title>Genome Sequence and Transcriptome Analyses of Chrysochromulina tobin: Metabolic Tools for Enhanced Algal Fitness in the Prominent Order Prymnesiales (Haptophyceae).</title>
        <authorList>
            <person name="Hovde B.T."/>
            <person name="Deodato C.R."/>
            <person name="Hunsperger H.M."/>
            <person name="Ryken S.A."/>
            <person name="Yost W."/>
            <person name="Jha R.K."/>
            <person name="Patterson J."/>
            <person name="Monnat R.J. Jr."/>
            <person name="Barlow S.B."/>
            <person name="Starkenburg S.R."/>
            <person name="Cattolico R.A."/>
        </authorList>
    </citation>
    <scope>NUCLEOTIDE SEQUENCE</scope>
    <source>
        <strain evidence="3">CCMP291</strain>
    </source>
</reference>
<dbReference type="AlphaFoldDB" id="A0A0M0LQD6"/>
<dbReference type="Proteomes" id="UP000037460">
    <property type="component" value="Unassembled WGS sequence"/>
</dbReference>
<feature type="region of interest" description="Disordered" evidence="1">
    <location>
        <begin position="24"/>
        <end position="51"/>
    </location>
</feature>
<organism evidence="2 3">
    <name type="scientific">Chrysochromulina tobinii</name>
    <dbReference type="NCBI Taxonomy" id="1460289"/>
    <lineage>
        <taxon>Eukaryota</taxon>
        <taxon>Haptista</taxon>
        <taxon>Haptophyta</taxon>
        <taxon>Prymnesiophyceae</taxon>
        <taxon>Prymnesiales</taxon>
        <taxon>Chrysochromulinaceae</taxon>
        <taxon>Chrysochromulina</taxon>
    </lineage>
</organism>
<sequence>MKQPELMYDGEDTSDEATIISLGDATKLSSRRTSPVTAPSTPTITSSFSSDAAEDKTDEVELFDFFELDAAPLVMEAKRSSANAVEGRILRTPSSCPFLERAFEGVYETAEEAVMLDIIISFEDEILDEIGPDLRTVWDAASQPATIESSLLWDVVATPAMMRRHAVHTRKVKVKEAAEAACAAGGVFCAADDDADHFSE</sequence>
<accession>A0A0M0LQD6</accession>
<evidence type="ECO:0000313" key="2">
    <source>
        <dbReference type="EMBL" id="KOO53211.1"/>
    </source>
</evidence>
<protein>
    <submittedName>
        <fullName evidence="2">Uncharacterized protein</fullName>
    </submittedName>
</protein>
<evidence type="ECO:0000256" key="1">
    <source>
        <dbReference type="SAM" id="MobiDB-lite"/>
    </source>
</evidence>
<dbReference type="EMBL" id="JWZX01000330">
    <property type="protein sequence ID" value="KOO53211.1"/>
    <property type="molecule type" value="Genomic_DNA"/>
</dbReference>
<feature type="compositionally biased region" description="Low complexity" evidence="1">
    <location>
        <begin position="31"/>
        <end position="50"/>
    </location>
</feature>
<keyword evidence="3" id="KW-1185">Reference proteome</keyword>
<comment type="caution">
    <text evidence="2">The sequence shown here is derived from an EMBL/GenBank/DDBJ whole genome shotgun (WGS) entry which is preliminary data.</text>
</comment>
<evidence type="ECO:0000313" key="3">
    <source>
        <dbReference type="Proteomes" id="UP000037460"/>
    </source>
</evidence>
<name>A0A0M0LQD6_9EUKA</name>